<organism evidence="5 6">
    <name type="scientific">Remersonia thermophila</name>
    <dbReference type="NCBI Taxonomy" id="72144"/>
    <lineage>
        <taxon>Eukaryota</taxon>
        <taxon>Fungi</taxon>
        <taxon>Dikarya</taxon>
        <taxon>Ascomycota</taxon>
        <taxon>Pezizomycotina</taxon>
        <taxon>Sordariomycetes</taxon>
        <taxon>Sordariomycetidae</taxon>
        <taxon>Sordariales</taxon>
        <taxon>Sordariales incertae sedis</taxon>
        <taxon>Remersonia</taxon>
    </lineage>
</organism>
<keyword evidence="3" id="KW-0732">Signal</keyword>
<feature type="chain" id="PRO_5045910059" description="FAD-binding PCMH-type domain-containing protein" evidence="3">
    <location>
        <begin position="17"/>
        <end position="599"/>
    </location>
</feature>
<dbReference type="InterPro" id="IPR006093">
    <property type="entry name" value="Oxy_OxRdtase_FAD_BS"/>
</dbReference>
<dbReference type="EMBL" id="JAZGUE010000005">
    <property type="protein sequence ID" value="KAL2266000.1"/>
    <property type="molecule type" value="Genomic_DNA"/>
</dbReference>
<sequence length="599" mass="65214">MKVQAALSLLVTVSHAAGLRRDAQPDCRCVPGDSCWPSKCEWFKFGRELGDHRKLIATSPIAESCYDGPKKDLARCAYVTEMWSDQDFQTSSPIGRPYPYNITCAPVDYAKGATPTTCSLGQLPPMAVNATSREDIAATLAFAQQHNIRLVVTGTGHDLLGRSDGYGGLELWLNNFRNDITFQETFESFTGCTASNWTGSAIHIDGNWQWRDVYQVARDNNVIAVGGGALSPGAIGGWPSGGGHGPATRNFGLGADQILELEVMLANGTIVRANHCQNADLFRAMRGGGPGYGVVLSSTVKAHPNVDKVVAHRLAIAPYQHTPENLDLLEAVTTLLQQMPALSDGGFAGYGYWFRNFPRGFIGDIPSGYAHGFWAIGKEREEAETVMNATLALLEPYRAKLMIISTWAEYNDYWSFYFAESGLYDPTGNTSILTSRLIDPAAVADRQRVRDAVEVISGAPGEFTSNVILLVSGGQVFEDAADPSSGLHPAWRTSHFVIITGQGVPHVATNEMRQFVNDQVTYVRGAALKQLAPNTGGYMNEGDRHDPDYIDSFYGSNYASHLAAKNKYDPDRVFYCPTCVGAEDFIELPDGPLCRKPTV</sequence>
<dbReference type="Pfam" id="PF08031">
    <property type="entry name" value="BBE"/>
    <property type="match status" value="1"/>
</dbReference>
<dbReference type="InterPro" id="IPR006094">
    <property type="entry name" value="Oxid_FAD_bind_N"/>
</dbReference>
<comment type="caution">
    <text evidence="5">The sequence shown here is derived from an EMBL/GenBank/DDBJ whole genome shotgun (WGS) entry which is preliminary data.</text>
</comment>
<gene>
    <name evidence="5" type="ORF">VTJ83DRAFT_5352</name>
</gene>
<dbReference type="SUPFAM" id="SSF56176">
    <property type="entry name" value="FAD-binding/transporter-associated domain-like"/>
    <property type="match status" value="1"/>
</dbReference>
<evidence type="ECO:0000256" key="2">
    <source>
        <dbReference type="ARBA" id="ARBA00023002"/>
    </source>
</evidence>
<dbReference type="InterPro" id="IPR050432">
    <property type="entry name" value="FAD-linked_Oxidoreductases_BP"/>
</dbReference>
<dbReference type="InterPro" id="IPR016169">
    <property type="entry name" value="FAD-bd_PCMH_sub2"/>
</dbReference>
<dbReference type="Pfam" id="PF01565">
    <property type="entry name" value="FAD_binding_4"/>
    <property type="match status" value="1"/>
</dbReference>
<protein>
    <recommendedName>
        <fullName evidence="4">FAD-binding PCMH-type domain-containing protein</fullName>
    </recommendedName>
</protein>
<keyword evidence="6" id="KW-1185">Reference proteome</keyword>
<name>A0ABR4D6N7_9PEZI</name>
<dbReference type="InterPro" id="IPR036318">
    <property type="entry name" value="FAD-bd_PCMH-like_sf"/>
</dbReference>
<dbReference type="PROSITE" id="PS00862">
    <property type="entry name" value="OX2_COVAL_FAD"/>
    <property type="match status" value="1"/>
</dbReference>
<dbReference type="InterPro" id="IPR012951">
    <property type="entry name" value="BBE"/>
</dbReference>
<reference evidence="5 6" key="1">
    <citation type="journal article" date="2024" name="Commun. Biol.">
        <title>Comparative genomic analysis of thermophilic fungi reveals convergent evolutionary adaptations and gene losses.</title>
        <authorList>
            <person name="Steindorff A.S."/>
            <person name="Aguilar-Pontes M.V."/>
            <person name="Robinson A.J."/>
            <person name="Andreopoulos B."/>
            <person name="LaButti K."/>
            <person name="Kuo A."/>
            <person name="Mondo S."/>
            <person name="Riley R."/>
            <person name="Otillar R."/>
            <person name="Haridas S."/>
            <person name="Lipzen A."/>
            <person name="Grimwood J."/>
            <person name="Schmutz J."/>
            <person name="Clum A."/>
            <person name="Reid I.D."/>
            <person name="Moisan M.C."/>
            <person name="Butler G."/>
            <person name="Nguyen T.T.M."/>
            <person name="Dewar K."/>
            <person name="Conant G."/>
            <person name="Drula E."/>
            <person name="Henrissat B."/>
            <person name="Hansel C."/>
            <person name="Singer S."/>
            <person name="Hutchinson M.I."/>
            <person name="de Vries R.P."/>
            <person name="Natvig D.O."/>
            <person name="Powell A.J."/>
            <person name="Tsang A."/>
            <person name="Grigoriev I.V."/>
        </authorList>
    </citation>
    <scope>NUCLEOTIDE SEQUENCE [LARGE SCALE GENOMIC DNA]</scope>
    <source>
        <strain evidence="5 6">ATCC 22073</strain>
    </source>
</reference>
<dbReference type="PROSITE" id="PS51387">
    <property type="entry name" value="FAD_PCMH"/>
    <property type="match status" value="1"/>
</dbReference>
<feature type="signal peptide" evidence="3">
    <location>
        <begin position="1"/>
        <end position="16"/>
    </location>
</feature>
<comment type="similarity">
    <text evidence="1">Belongs to the oxygen-dependent FAD-linked oxidoreductase family.</text>
</comment>
<dbReference type="InterPro" id="IPR016166">
    <property type="entry name" value="FAD-bd_PCMH"/>
</dbReference>
<dbReference type="PANTHER" id="PTHR13878">
    <property type="entry name" value="GULONOLACTONE OXIDASE"/>
    <property type="match status" value="1"/>
</dbReference>
<evidence type="ECO:0000259" key="4">
    <source>
        <dbReference type="PROSITE" id="PS51387"/>
    </source>
</evidence>
<evidence type="ECO:0000256" key="1">
    <source>
        <dbReference type="ARBA" id="ARBA00005466"/>
    </source>
</evidence>
<feature type="domain" description="FAD-binding PCMH-type" evidence="4">
    <location>
        <begin position="120"/>
        <end position="305"/>
    </location>
</feature>
<evidence type="ECO:0000313" key="5">
    <source>
        <dbReference type="EMBL" id="KAL2266000.1"/>
    </source>
</evidence>
<dbReference type="Gene3D" id="3.30.465.10">
    <property type="match status" value="2"/>
</dbReference>
<keyword evidence="2" id="KW-0560">Oxidoreductase</keyword>
<evidence type="ECO:0000313" key="6">
    <source>
        <dbReference type="Proteomes" id="UP001600064"/>
    </source>
</evidence>
<accession>A0ABR4D6N7</accession>
<dbReference type="PANTHER" id="PTHR13878:SF91">
    <property type="entry name" value="FAD BINDING DOMAIN PROTEIN (AFU_ORTHOLOGUE AFUA_6G12070)-RELATED"/>
    <property type="match status" value="1"/>
</dbReference>
<evidence type="ECO:0000256" key="3">
    <source>
        <dbReference type="SAM" id="SignalP"/>
    </source>
</evidence>
<dbReference type="GeneID" id="98126587"/>
<proteinExistence type="inferred from homology"/>
<dbReference type="RefSeq" id="XP_070864727.1">
    <property type="nucleotide sequence ID" value="XM_071011943.1"/>
</dbReference>
<dbReference type="Proteomes" id="UP001600064">
    <property type="component" value="Unassembled WGS sequence"/>
</dbReference>